<dbReference type="InterPro" id="IPR036281">
    <property type="entry name" value="SinR/SinI_dimer_dom_sf"/>
</dbReference>
<dbReference type="Pfam" id="PF08671">
    <property type="entry name" value="SinI"/>
    <property type="match status" value="1"/>
</dbReference>
<keyword evidence="3" id="KW-1185">Reference proteome</keyword>
<sequence length="39" mass="4647">MKIVLDKDWIELLADAKAMGLTKEEVLDFLRRENQKKEE</sequence>
<name>A0ABU6MFG2_9BACI</name>
<evidence type="ECO:0000313" key="3">
    <source>
        <dbReference type="Proteomes" id="UP001341444"/>
    </source>
</evidence>
<dbReference type="InterPro" id="IPR010981">
    <property type="entry name" value="SinR/SinI_dimer_dom"/>
</dbReference>
<dbReference type="SUPFAM" id="SSF47406">
    <property type="entry name" value="SinR repressor dimerisation domain-like"/>
    <property type="match status" value="1"/>
</dbReference>
<reference evidence="2 3" key="1">
    <citation type="submission" date="2023-03" db="EMBL/GenBank/DDBJ databases">
        <title>Bacillus Genome Sequencing.</title>
        <authorList>
            <person name="Dunlap C."/>
        </authorList>
    </citation>
    <scope>NUCLEOTIDE SEQUENCE [LARGE SCALE GENOMIC DNA]</scope>
    <source>
        <strain evidence="2 3">B-23453</strain>
    </source>
</reference>
<dbReference type="PROSITE" id="PS51500">
    <property type="entry name" value="SIN"/>
    <property type="match status" value="1"/>
</dbReference>
<organism evidence="2 3">
    <name type="scientific">Heyndrickxia acidicola</name>
    <dbReference type="NCBI Taxonomy" id="209389"/>
    <lineage>
        <taxon>Bacteria</taxon>
        <taxon>Bacillati</taxon>
        <taxon>Bacillota</taxon>
        <taxon>Bacilli</taxon>
        <taxon>Bacillales</taxon>
        <taxon>Bacillaceae</taxon>
        <taxon>Heyndrickxia</taxon>
    </lineage>
</organism>
<proteinExistence type="predicted"/>
<comment type="caution">
    <text evidence="2">The sequence shown here is derived from an EMBL/GenBank/DDBJ whole genome shotgun (WGS) entry which is preliminary data.</text>
</comment>
<feature type="domain" description="Sin" evidence="1">
    <location>
        <begin position="1"/>
        <end position="34"/>
    </location>
</feature>
<dbReference type="RefSeq" id="WP_157090728.1">
    <property type="nucleotide sequence ID" value="NZ_JARMAB010000012.1"/>
</dbReference>
<protein>
    <submittedName>
        <fullName evidence="2">Anti-repressor SinI family protein</fullName>
    </submittedName>
</protein>
<dbReference type="EMBL" id="JARMAB010000012">
    <property type="protein sequence ID" value="MED1203419.1"/>
    <property type="molecule type" value="Genomic_DNA"/>
</dbReference>
<gene>
    <name evidence="2" type="ORF">P4T90_10045</name>
</gene>
<accession>A0ABU6MFG2</accession>
<dbReference type="Proteomes" id="UP001341444">
    <property type="component" value="Unassembled WGS sequence"/>
</dbReference>
<evidence type="ECO:0000259" key="1">
    <source>
        <dbReference type="PROSITE" id="PS51500"/>
    </source>
</evidence>
<evidence type="ECO:0000313" key="2">
    <source>
        <dbReference type="EMBL" id="MED1203419.1"/>
    </source>
</evidence>